<dbReference type="Pfam" id="PF00250">
    <property type="entry name" value="Forkhead"/>
    <property type="match status" value="1"/>
</dbReference>
<evidence type="ECO:0000313" key="7">
    <source>
        <dbReference type="Proteomes" id="UP000678499"/>
    </source>
</evidence>
<dbReference type="CDD" id="cd20035">
    <property type="entry name" value="FH_FOXQ2-like"/>
    <property type="match status" value="1"/>
</dbReference>
<dbReference type="InterPro" id="IPR047519">
    <property type="entry name" value="FH_FOXQ2-like"/>
</dbReference>
<feature type="region of interest" description="Disordered" evidence="4">
    <location>
        <begin position="484"/>
        <end position="513"/>
    </location>
</feature>
<dbReference type="InterPro" id="IPR001766">
    <property type="entry name" value="Fork_head_dom"/>
</dbReference>
<dbReference type="PROSITE" id="PS00657">
    <property type="entry name" value="FORK_HEAD_1"/>
    <property type="match status" value="1"/>
</dbReference>
<protein>
    <recommendedName>
        <fullName evidence="5">Fork-head domain-containing protein</fullName>
    </recommendedName>
</protein>
<comment type="subcellular location">
    <subcellularLocation>
        <location evidence="3">Nucleus</location>
    </subcellularLocation>
</comment>
<gene>
    <name evidence="6" type="ORF">NMOB1V02_LOCUS4510</name>
</gene>
<feature type="compositionally biased region" description="Acidic residues" evidence="4">
    <location>
        <begin position="286"/>
        <end position="295"/>
    </location>
</feature>
<dbReference type="InterPro" id="IPR018122">
    <property type="entry name" value="TF_fork_head_CS_1"/>
</dbReference>
<dbReference type="InterPro" id="IPR050211">
    <property type="entry name" value="FOX_domain-containing"/>
</dbReference>
<evidence type="ECO:0000256" key="1">
    <source>
        <dbReference type="ARBA" id="ARBA00023125"/>
    </source>
</evidence>
<sequence length="513" mass="55470">MRVKVEPGCEANSNSLPSSPVSTASPTSQSEIVPGMGAHPVGLTRPTATWPPPPSGSSSPPCDLSRLPFAPTSKPSAGVPFFMNPHSYAPLLQQLQSQRGPTAAPGMNFFVPTSVSDPNPSASQQSYYGMWRSSPTLAAMGILNPLVMPFGLLPQHMPNSLLPPHLHHLPSGFHPPEEPKPPHSYIGLIAMAILSSPDKKLVLSDIYQWILDHYAYFRTRGPGWRNSIRHNLSLNDCFMKAGRSANGKGHYWAIHPANISDFQRGDFRRRKAQRKVRRHMGLEPPGPDDEDDDDAGLAPAESPFLRHHPHMSPSAAVAAAAAAAAAYGVSSMRIKRTFDMASLLAPDDHNGVSGLDTAATREPASDEPLAKKERIDDEPEDNPRIKNEDEEDDEEIDVLSGGDADTTASEEKDDGDKSSADLSPSTNDKPALRQNFNLAAFYADYARARLAAAASLGPVAPDDVNLKAPLWFNPQGLYSYPATSTPGHLSQAWRPPARSPYLDAGDETVKDKK</sequence>
<feature type="DNA-binding region" description="Fork-head" evidence="3">
    <location>
        <begin position="180"/>
        <end position="272"/>
    </location>
</feature>
<dbReference type="PRINTS" id="PR00053">
    <property type="entry name" value="FORKHEAD"/>
</dbReference>
<name>A0A7R9BJZ6_9CRUS</name>
<reference evidence="6" key="1">
    <citation type="submission" date="2020-11" db="EMBL/GenBank/DDBJ databases">
        <authorList>
            <person name="Tran Van P."/>
        </authorList>
    </citation>
    <scope>NUCLEOTIDE SEQUENCE</scope>
</reference>
<dbReference type="PANTHER" id="PTHR11829:SF343">
    <property type="entry name" value="FORK-HEAD DOMAIN-CONTAINING PROTEIN"/>
    <property type="match status" value="1"/>
</dbReference>
<feature type="region of interest" description="Disordered" evidence="4">
    <location>
        <begin position="264"/>
        <end position="309"/>
    </location>
</feature>
<dbReference type="PANTHER" id="PTHR11829">
    <property type="entry name" value="FORKHEAD BOX PROTEIN"/>
    <property type="match status" value="1"/>
</dbReference>
<feature type="compositionally biased region" description="Basic and acidic residues" evidence="4">
    <location>
        <begin position="368"/>
        <end position="387"/>
    </location>
</feature>
<evidence type="ECO:0000256" key="3">
    <source>
        <dbReference type="PROSITE-ProRule" id="PRU00089"/>
    </source>
</evidence>
<dbReference type="OrthoDB" id="5954824at2759"/>
<dbReference type="InterPro" id="IPR036390">
    <property type="entry name" value="WH_DNA-bd_sf"/>
</dbReference>
<dbReference type="Gene3D" id="1.10.10.10">
    <property type="entry name" value="Winged helix-like DNA-binding domain superfamily/Winged helix DNA-binding domain"/>
    <property type="match status" value="1"/>
</dbReference>
<feature type="domain" description="Fork-head" evidence="5">
    <location>
        <begin position="180"/>
        <end position="272"/>
    </location>
</feature>
<feature type="compositionally biased region" description="Basic residues" evidence="4">
    <location>
        <begin position="267"/>
        <end position="279"/>
    </location>
</feature>
<evidence type="ECO:0000256" key="2">
    <source>
        <dbReference type="ARBA" id="ARBA00023242"/>
    </source>
</evidence>
<feature type="region of interest" description="Disordered" evidence="4">
    <location>
        <begin position="352"/>
        <end position="430"/>
    </location>
</feature>
<dbReference type="EMBL" id="OA882741">
    <property type="protein sequence ID" value="CAD7276760.1"/>
    <property type="molecule type" value="Genomic_DNA"/>
</dbReference>
<dbReference type="GO" id="GO:0030154">
    <property type="term" value="P:cell differentiation"/>
    <property type="evidence" value="ECO:0007669"/>
    <property type="project" value="TreeGrafter"/>
</dbReference>
<dbReference type="GO" id="GO:0005634">
    <property type="term" value="C:nucleus"/>
    <property type="evidence" value="ECO:0007669"/>
    <property type="project" value="UniProtKB-SubCell"/>
</dbReference>
<keyword evidence="7" id="KW-1185">Reference proteome</keyword>
<accession>A0A7R9BJZ6</accession>
<evidence type="ECO:0000259" key="5">
    <source>
        <dbReference type="PROSITE" id="PS50039"/>
    </source>
</evidence>
<evidence type="ECO:0000313" key="6">
    <source>
        <dbReference type="EMBL" id="CAD7276760.1"/>
    </source>
</evidence>
<dbReference type="AlphaFoldDB" id="A0A7R9BJZ6"/>
<feature type="compositionally biased region" description="Low complexity" evidence="4">
    <location>
        <begin position="11"/>
        <end position="30"/>
    </location>
</feature>
<feature type="compositionally biased region" description="Acidic residues" evidence="4">
    <location>
        <begin position="388"/>
        <end position="397"/>
    </location>
</feature>
<dbReference type="PROSITE" id="PS00658">
    <property type="entry name" value="FORK_HEAD_2"/>
    <property type="match status" value="1"/>
</dbReference>
<keyword evidence="2 3" id="KW-0539">Nucleus</keyword>
<dbReference type="GO" id="GO:0000981">
    <property type="term" value="F:DNA-binding transcription factor activity, RNA polymerase II-specific"/>
    <property type="evidence" value="ECO:0007669"/>
    <property type="project" value="TreeGrafter"/>
</dbReference>
<dbReference type="EMBL" id="CAJPEX010000704">
    <property type="protein sequence ID" value="CAG0916912.1"/>
    <property type="molecule type" value="Genomic_DNA"/>
</dbReference>
<dbReference type="InterPro" id="IPR036388">
    <property type="entry name" value="WH-like_DNA-bd_sf"/>
</dbReference>
<dbReference type="SUPFAM" id="SSF46785">
    <property type="entry name" value="Winged helix' DNA-binding domain"/>
    <property type="match status" value="1"/>
</dbReference>
<dbReference type="Proteomes" id="UP000678499">
    <property type="component" value="Unassembled WGS sequence"/>
</dbReference>
<dbReference type="FunFam" id="1.10.10.10:FF:000352">
    <property type="entry name" value="Forkhead box Q2"/>
    <property type="match status" value="1"/>
</dbReference>
<proteinExistence type="predicted"/>
<keyword evidence="1 3" id="KW-0238">DNA-binding</keyword>
<dbReference type="SMART" id="SM00339">
    <property type="entry name" value="FH"/>
    <property type="match status" value="1"/>
</dbReference>
<evidence type="ECO:0000256" key="4">
    <source>
        <dbReference type="SAM" id="MobiDB-lite"/>
    </source>
</evidence>
<dbReference type="InterPro" id="IPR030456">
    <property type="entry name" value="TF_fork_head_CS_2"/>
</dbReference>
<feature type="region of interest" description="Disordered" evidence="4">
    <location>
        <begin position="1"/>
        <end position="70"/>
    </location>
</feature>
<dbReference type="GO" id="GO:0000978">
    <property type="term" value="F:RNA polymerase II cis-regulatory region sequence-specific DNA binding"/>
    <property type="evidence" value="ECO:0007669"/>
    <property type="project" value="TreeGrafter"/>
</dbReference>
<organism evidence="6">
    <name type="scientific">Notodromas monacha</name>
    <dbReference type="NCBI Taxonomy" id="399045"/>
    <lineage>
        <taxon>Eukaryota</taxon>
        <taxon>Metazoa</taxon>
        <taxon>Ecdysozoa</taxon>
        <taxon>Arthropoda</taxon>
        <taxon>Crustacea</taxon>
        <taxon>Oligostraca</taxon>
        <taxon>Ostracoda</taxon>
        <taxon>Podocopa</taxon>
        <taxon>Podocopida</taxon>
        <taxon>Cypridocopina</taxon>
        <taxon>Cypridoidea</taxon>
        <taxon>Cyprididae</taxon>
        <taxon>Notodromas</taxon>
    </lineage>
</organism>
<dbReference type="PROSITE" id="PS50039">
    <property type="entry name" value="FORK_HEAD_3"/>
    <property type="match status" value="1"/>
</dbReference>
<dbReference type="GO" id="GO:0009653">
    <property type="term" value="P:anatomical structure morphogenesis"/>
    <property type="evidence" value="ECO:0007669"/>
    <property type="project" value="TreeGrafter"/>
</dbReference>